<dbReference type="Pfam" id="PF22725">
    <property type="entry name" value="GFO_IDH_MocA_C3"/>
    <property type="match status" value="1"/>
</dbReference>
<reference evidence="4 6" key="3">
    <citation type="submission" date="2017-12" db="EMBL/GenBank/DDBJ databases">
        <title>Phylogenetic diversity of female urinary microbiome.</title>
        <authorList>
            <person name="Thomas-White K."/>
            <person name="Wolfe A.J."/>
        </authorList>
    </citation>
    <scope>NUCLEOTIDE SEQUENCE [LARGE SCALE GENOMIC DNA]</scope>
    <source>
        <strain evidence="4 6">UMB0139</strain>
    </source>
</reference>
<dbReference type="PANTHER" id="PTHR43249">
    <property type="entry name" value="UDP-N-ACETYL-2-AMINO-2-DEOXY-D-GLUCURONATE OXIDASE"/>
    <property type="match status" value="1"/>
</dbReference>
<dbReference type="EMBL" id="CP014160">
    <property type="protein sequence ID" value="AMB94888.1"/>
    <property type="molecule type" value="Genomic_DNA"/>
</dbReference>
<dbReference type="KEGG" id="asan:AWM72_09030"/>
<dbReference type="InterPro" id="IPR052515">
    <property type="entry name" value="Gfo/Idh/MocA_Oxidoreductase"/>
</dbReference>
<dbReference type="RefSeq" id="WP_067976411.1">
    <property type="nucleotide sequence ID" value="NZ_CAJHKM010000003.1"/>
</dbReference>
<organism evidence="3 5">
    <name type="scientific">Aerococcus sanguinicola</name>
    <dbReference type="NCBI Taxonomy" id="119206"/>
    <lineage>
        <taxon>Bacteria</taxon>
        <taxon>Bacillati</taxon>
        <taxon>Bacillota</taxon>
        <taxon>Bacilli</taxon>
        <taxon>Lactobacillales</taxon>
        <taxon>Aerococcaceae</taxon>
        <taxon>Aerococcus</taxon>
    </lineage>
</organism>
<dbReference type="Gene3D" id="3.30.360.10">
    <property type="entry name" value="Dihydrodipicolinate Reductase, domain 2"/>
    <property type="match status" value="1"/>
</dbReference>
<dbReference type="SUPFAM" id="SSF55347">
    <property type="entry name" value="Glyceraldehyde-3-phosphate dehydrogenase-like, C-terminal domain"/>
    <property type="match status" value="1"/>
</dbReference>
<dbReference type="InterPro" id="IPR000683">
    <property type="entry name" value="Gfo/Idh/MocA-like_OxRdtase_N"/>
</dbReference>
<dbReference type="Proteomes" id="UP000234239">
    <property type="component" value="Unassembled WGS sequence"/>
</dbReference>
<reference evidence="3 5" key="1">
    <citation type="journal article" date="2016" name="Genome Announc.">
        <title>Complete Genome Sequences of Aerococcus christensenii CCUG 28831T, Aerococcus sanguinicola CCUG 43001T, Aerococcus urinae CCUG 36881T, Aerococcus urinaeequi CCUG 28094T, Aerococcus urinaehominis CCUG 42038 BT, and Aerococcus viridans CCUG 4311T.</title>
        <authorList>
            <person name="Carkaci D."/>
            <person name="Dargis R."/>
            <person name="Nielsen X.C."/>
            <person name="Skovgaard O."/>
            <person name="Fuursted K."/>
            <person name="Christensen J.J."/>
        </authorList>
    </citation>
    <scope>NUCLEOTIDE SEQUENCE [LARGE SCALE GENOMIC DNA]</scope>
    <source>
        <strain evidence="3 5">CCUG43001</strain>
    </source>
</reference>
<dbReference type="SUPFAM" id="SSF51735">
    <property type="entry name" value="NAD(P)-binding Rossmann-fold domains"/>
    <property type="match status" value="1"/>
</dbReference>
<evidence type="ECO:0000259" key="1">
    <source>
        <dbReference type="Pfam" id="PF01408"/>
    </source>
</evidence>
<dbReference type="Gene3D" id="3.40.50.720">
    <property type="entry name" value="NAD(P)-binding Rossmann-like Domain"/>
    <property type="match status" value="1"/>
</dbReference>
<evidence type="ECO:0000313" key="6">
    <source>
        <dbReference type="Proteomes" id="UP000234239"/>
    </source>
</evidence>
<dbReference type="EMBL" id="PKGY01000001">
    <property type="protein sequence ID" value="PKZ23105.1"/>
    <property type="molecule type" value="Genomic_DNA"/>
</dbReference>
<evidence type="ECO:0000313" key="3">
    <source>
        <dbReference type="EMBL" id="AMB94888.1"/>
    </source>
</evidence>
<evidence type="ECO:0000313" key="5">
    <source>
        <dbReference type="Proteomes" id="UP000069912"/>
    </source>
</evidence>
<feature type="domain" description="GFO/IDH/MocA-like oxidoreductase" evidence="2">
    <location>
        <begin position="134"/>
        <end position="258"/>
    </location>
</feature>
<dbReference type="AlphaFoldDB" id="A0A0X8FCT2"/>
<dbReference type="OrthoDB" id="9815825at2"/>
<feature type="domain" description="Gfo/Idh/MocA-like oxidoreductase N-terminal" evidence="1">
    <location>
        <begin position="5"/>
        <end position="124"/>
    </location>
</feature>
<sequence>MADKLKFAIIGFGTQGSAYGRFIDEGMVPSIDLVAVCDIDEERTKLAKELYPQVETYSDYKELIDSGKVEAIVTTVPHYLHPEMAIYALSKGVHVLNEKPAGVYTKQVKELNEYAEKADATYAIMFNQRNNPLYQKIKAIVDSGDLGDLRRSNWIITTWWRPQAYYNQSDWRATWGGEGGGVLVNQAPHQLDLIQWIAGVPESVYAMVQEGYQREIVVEDQVHAMLRYANGATGVFVTSTNEIAGSDRLELYFDKGKIVVDDSQKATVYRLKETEQEINKEFDAAKVKSMMAGEDVFGDLFEAVDTIEEDNVWGAQHSGVMENFAQHILHGKDLIAPGAEGINGVRLANAIQMSGWTGEEVSIKNFDDEKFLGMLNEHIAKEGKFEQRQ</sequence>
<dbReference type="Pfam" id="PF01408">
    <property type="entry name" value="GFO_IDH_MocA"/>
    <property type="match status" value="1"/>
</dbReference>
<name>A0A0X8FCT2_9LACT</name>
<proteinExistence type="predicted"/>
<evidence type="ECO:0000313" key="4">
    <source>
        <dbReference type="EMBL" id="PKZ23105.1"/>
    </source>
</evidence>
<keyword evidence="5" id="KW-1185">Reference proteome</keyword>
<dbReference type="InterPro" id="IPR036291">
    <property type="entry name" value="NAD(P)-bd_dom_sf"/>
</dbReference>
<dbReference type="InterPro" id="IPR055170">
    <property type="entry name" value="GFO_IDH_MocA-like_dom"/>
</dbReference>
<protein>
    <submittedName>
        <fullName evidence="3">Dehydrogenase</fullName>
    </submittedName>
    <submittedName>
        <fullName evidence="4">Gfo/Idh/MocA family oxidoreductase</fullName>
    </submittedName>
</protein>
<dbReference type="GO" id="GO:0000166">
    <property type="term" value="F:nucleotide binding"/>
    <property type="evidence" value="ECO:0007669"/>
    <property type="project" value="InterPro"/>
</dbReference>
<dbReference type="GeneID" id="92904212"/>
<accession>A0A0X8FCT2</accession>
<evidence type="ECO:0000259" key="2">
    <source>
        <dbReference type="Pfam" id="PF22725"/>
    </source>
</evidence>
<dbReference type="Proteomes" id="UP000069912">
    <property type="component" value="Chromosome"/>
</dbReference>
<gene>
    <name evidence="3" type="ORF">AWM72_09030</name>
    <name evidence="4" type="ORF">CYJ28_00720</name>
</gene>
<dbReference type="PANTHER" id="PTHR43249:SF1">
    <property type="entry name" value="D-GLUCOSIDE 3-DEHYDROGENASE"/>
    <property type="match status" value="1"/>
</dbReference>
<reference evidence="5" key="2">
    <citation type="submission" date="2016-01" db="EMBL/GenBank/DDBJ databases">
        <title>Six Aerococcus type strain genome sequencing and assembly using PacBio and Illumina Hiseq.</title>
        <authorList>
            <person name="Carkaci D."/>
            <person name="Dargis R."/>
            <person name="Nielsen X.C."/>
            <person name="Skovgaard O."/>
            <person name="Fuursted K."/>
            <person name="Christensen J.J."/>
        </authorList>
    </citation>
    <scope>NUCLEOTIDE SEQUENCE [LARGE SCALE GENOMIC DNA]</scope>
    <source>
        <strain evidence="5">CCUG43001</strain>
    </source>
</reference>